<evidence type="ECO:0000256" key="1">
    <source>
        <dbReference type="SAM" id="Phobius"/>
    </source>
</evidence>
<dbReference type="RefSeq" id="WP_115362604.1">
    <property type="nucleotide sequence ID" value="NZ_QDKL01000003.1"/>
</dbReference>
<feature type="transmembrane region" description="Helical" evidence="1">
    <location>
        <begin position="63"/>
        <end position="84"/>
    </location>
</feature>
<name>A0ABY0IDP8_9BACT</name>
<sequence>MKENQDVSIKTRLATILGGVLGFIAGKYMGIVPFVPLSIMAITCAILMKSYNPDKNTLKSWKIVSASILIGHAIWILLGNILLLAQGAGLTMITIIGGLNVIIYLTIGTLLVINETPKKSLIAGIIFSMLFTLMNLSSLTSIGNRAYMPLILLHCFYRLSFIVVAVRYMWLYDTRPDGTGEIEVINSENINTT</sequence>
<proteinExistence type="predicted"/>
<feature type="transmembrane region" description="Helical" evidence="1">
    <location>
        <begin position="120"/>
        <end position="140"/>
    </location>
</feature>
<feature type="transmembrane region" description="Helical" evidence="1">
    <location>
        <begin position="90"/>
        <end position="113"/>
    </location>
</feature>
<dbReference type="EMBL" id="QDKL01000003">
    <property type="protein sequence ID" value="RZF20615.1"/>
    <property type="molecule type" value="Genomic_DNA"/>
</dbReference>
<reference evidence="3" key="1">
    <citation type="journal article" date="2019" name="Int. J. Syst. Evol. Microbiol.">
        <title>Halobacteriovorax valvorus sp. nov., a novel prokaryotic predator isolated from coastal seawater of China.</title>
        <authorList>
            <person name="Chen M.-X."/>
        </authorList>
    </citation>
    <scope>NUCLEOTIDE SEQUENCE [LARGE SCALE GENOMIC DNA]</scope>
    <source>
        <strain evidence="3">BL9</strain>
    </source>
</reference>
<keyword evidence="3" id="KW-1185">Reference proteome</keyword>
<evidence type="ECO:0000313" key="3">
    <source>
        <dbReference type="Proteomes" id="UP000443582"/>
    </source>
</evidence>
<keyword evidence="1" id="KW-1133">Transmembrane helix</keyword>
<keyword evidence="1" id="KW-0472">Membrane</keyword>
<feature type="transmembrane region" description="Helical" evidence="1">
    <location>
        <begin position="31"/>
        <end position="51"/>
    </location>
</feature>
<organism evidence="2 3">
    <name type="scientific">Halobacteriovorax vibrionivorans</name>
    <dbReference type="NCBI Taxonomy" id="2152716"/>
    <lineage>
        <taxon>Bacteria</taxon>
        <taxon>Pseudomonadati</taxon>
        <taxon>Bdellovibrionota</taxon>
        <taxon>Bacteriovoracia</taxon>
        <taxon>Bacteriovoracales</taxon>
        <taxon>Halobacteriovoraceae</taxon>
        <taxon>Halobacteriovorax</taxon>
    </lineage>
</organism>
<protein>
    <submittedName>
        <fullName evidence="2">Uncharacterized protein</fullName>
    </submittedName>
</protein>
<feature type="transmembrane region" description="Helical" evidence="1">
    <location>
        <begin position="146"/>
        <end position="166"/>
    </location>
</feature>
<gene>
    <name evidence="2" type="ORF">DAY19_11560</name>
</gene>
<accession>A0ABY0IDP8</accession>
<dbReference type="Proteomes" id="UP000443582">
    <property type="component" value="Unassembled WGS sequence"/>
</dbReference>
<comment type="caution">
    <text evidence="2">The sequence shown here is derived from an EMBL/GenBank/DDBJ whole genome shotgun (WGS) entry which is preliminary data.</text>
</comment>
<evidence type="ECO:0000313" key="2">
    <source>
        <dbReference type="EMBL" id="RZF20615.1"/>
    </source>
</evidence>
<keyword evidence="1" id="KW-0812">Transmembrane</keyword>